<accession>V6U3N6</accession>
<keyword evidence="1" id="KW-0804">Transcription</keyword>
<comment type="caution">
    <text evidence="1">The sequence shown here is derived from an EMBL/GenBank/DDBJ whole genome shotgun (WGS) entry which is preliminary data.</text>
</comment>
<organism evidence="1 2">
    <name type="scientific">Giardia intestinalis</name>
    <name type="common">Giardia lamblia</name>
    <dbReference type="NCBI Taxonomy" id="5741"/>
    <lineage>
        <taxon>Eukaryota</taxon>
        <taxon>Metamonada</taxon>
        <taxon>Diplomonadida</taxon>
        <taxon>Hexamitidae</taxon>
        <taxon>Giardiinae</taxon>
        <taxon>Giardia</taxon>
    </lineage>
</organism>
<protein>
    <submittedName>
        <fullName evidence="1">DNA-directed RNA polymerase I, II, and III, subunit 7</fullName>
    </submittedName>
</protein>
<dbReference type="Proteomes" id="UP000018040">
    <property type="component" value="Unassembled WGS sequence"/>
</dbReference>
<evidence type="ECO:0000313" key="1">
    <source>
        <dbReference type="EMBL" id="ESU43875.1"/>
    </source>
</evidence>
<keyword evidence="1" id="KW-0240">DNA-directed RNA polymerase</keyword>
<dbReference type="EMBL" id="AHHH01000035">
    <property type="protein sequence ID" value="ESU43875.1"/>
    <property type="molecule type" value="Genomic_DNA"/>
</dbReference>
<proteinExistence type="predicted"/>
<dbReference type="AlphaFoldDB" id="V6U3N6"/>
<gene>
    <name evidence="1" type="ORF">GSB_151377</name>
</gene>
<sequence>MHLPCMLTDIIVEKRFNSIALHTACLDIDVLMTLLIPRSTISAVLAVQLQLPSKRKASDWPKQVLHPLHTVDSVGPEDV</sequence>
<evidence type="ECO:0000313" key="2">
    <source>
        <dbReference type="Proteomes" id="UP000018040"/>
    </source>
</evidence>
<reference evidence="1 2" key="2">
    <citation type="journal article" date="2013" name="Genome Biol. Evol.">
        <title>Genome sequencing of Giardia lamblia genotypes A2 and B isolates (DH and GS) and comparative analysis with the genomes of genotypes A1 and E (WB and Pig).</title>
        <authorList>
            <person name="Adam R.D."/>
            <person name="Dahlstrom E.W."/>
            <person name="Martens C.A."/>
            <person name="Bruno D.P."/>
            <person name="Barbian K.D."/>
            <person name="Ricklefs S.M."/>
            <person name="Hernandez M.M."/>
            <person name="Narla N.P."/>
            <person name="Patel R.B."/>
            <person name="Porcella S.F."/>
            <person name="Nash T.E."/>
        </authorList>
    </citation>
    <scope>NUCLEOTIDE SEQUENCE [LARGE SCALE GENOMIC DNA]</scope>
    <source>
        <strain evidence="1 2">GS</strain>
    </source>
</reference>
<reference evidence="2" key="1">
    <citation type="submission" date="2012-02" db="EMBL/GenBank/DDBJ databases">
        <title>Genome sequencing of Giardia lamblia Genotypes A2 and B isolates (DH and GS) and comparative analysis with the genomes of Genotypes A1 and E (WB and Pig).</title>
        <authorList>
            <person name="Adam R."/>
            <person name="Dahlstrom E."/>
            <person name="Martens C."/>
            <person name="Bruno D."/>
            <person name="Barbian K."/>
            <person name="Porcella S.F."/>
            <person name="Nash T."/>
        </authorList>
    </citation>
    <scope>NUCLEOTIDE SEQUENCE</scope>
    <source>
        <strain evidence="2">GS</strain>
    </source>
</reference>
<dbReference type="GO" id="GO:0000428">
    <property type="term" value="C:DNA-directed RNA polymerase complex"/>
    <property type="evidence" value="ECO:0007669"/>
    <property type="project" value="UniProtKB-KW"/>
</dbReference>
<name>V6U3N6_GIAIN</name>